<dbReference type="GO" id="GO:0016491">
    <property type="term" value="F:oxidoreductase activity"/>
    <property type="evidence" value="ECO:0007669"/>
    <property type="project" value="UniProtKB-KW"/>
</dbReference>
<gene>
    <name evidence="10" type="ORF">MMAD_01220</name>
</gene>
<evidence type="ECO:0000259" key="9">
    <source>
        <dbReference type="PROSITE" id="PS51384"/>
    </source>
</evidence>
<keyword evidence="2" id="KW-0285">Flavoprotein</keyword>
<dbReference type="Gene3D" id="3.10.20.30">
    <property type="match status" value="1"/>
</dbReference>
<keyword evidence="4" id="KW-0479">Metal-binding</keyword>
<dbReference type="CDD" id="cd00207">
    <property type="entry name" value="fer2"/>
    <property type="match status" value="1"/>
</dbReference>
<dbReference type="InterPro" id="IPR017938">
    <property type="entry name" value="Riboflavin_synthase-like_b-brl"/>
</dbReference>
<dbReference type="PRINTS" id="PR00409">
    <property type="entry name" value="PHDIOXRDTASE"/>
</dbReference>
<evidence type="ECO:0000256" key="1">
    <source>
        <dbReference type="ARBA" id="ARBA00001974"/>
    </source>
</evidence>
<dbReference type="InterPro" id="IPR017927">
    <property type="entry name" value="FAD-bd_FR_type"/>
</dbReference>
<keyword evidence="11" id="KW-1185">Reference proteome</keyword>
<dbReference type="Pfam" id="PF00175">
    <property type="entry name" value="NAD_binding_1"/>
    <property type="match status" value="1"/>
</dbReference>
<proteinExistence type="predicted"/>
<dbReference type="InterPro" id="IPR039261">
    <property type="entry name" value="FNR_nucleotide-bd"/>
</dbReference>
<dbReference type="InterPro" id="IPR006058">
    <property type="entry name" value="2Fe2S_fd_BS"/>
</dbReference>
<dbReference type="GO" id="GO:0046872">
    <property type="term" value="F:metal ion binding"/>
    <property type="evidence" value="ECO:0007669"/>
    <property type="project" value="UniProtKB-KW"/>
</dbReference>
<feature type="domain" description="FAD-binding FR-type" evidence="9">
    <location>
        <begin position="1"/>
        <end position="98"/>
    </location>
</feature>
<evidence type="ECO:0000313" key="10">
    <source>
        <dbReference type="EMBL" id="BBZ25827.1"/>
    </source>
</evidence>
<keyword evidence="6" id="KW-0408">Iron</keyword>
<dbReference type="Gene3D" id="2.40.30.10">
    <property type="entry name" value="Translation factors"/>
    <property type="match status" value="1"/>
</dbReference>
<dbReference type="InterPro" id="IPR036010">
    <property type="entry name" value="2Fe-2S_ferredoxin-like_sf"/>
</dbReference>
<evidence type="ECO:0000256" key="5">
    <source>
        <dbReference type="ARBA" id="ARBA00023002"/>
    </source>
</evidence>
<dbReference type="InterPro" id="IPR001041">
    <property type="entry name" value="2Fe-2S_ferredoxin-type"/>
</dbReference>
<evidence type="ECO:0000313" key="11">
    <source>
        <dbReference type="Proteomes" id="UP000466517"/>
    </source>
</evidence>
<keyword evidence="7" id="KW-0411">Iron-sulfur</keyword>
<comment type="cofactor">
    <cofactor evidence="1">
        <name>FAD</name>
        <dbReference type="ChEBI" id="CHEBI:57692"/>
    </cofactor>
</comment>
<name>A0A7I7XAA7_9MYCO</name>
<accession>A0A7I7XAA7</accession>
<feature type="domain" description="2Fe-2S ferredoxin-type" evidence="8">
    <location>
        <begin position="226"/>
        <end position="311"/>
    </location>
</feature>
<dbReference type="InterPro" id="IPR012675">
    <property type="entry name" value="Beta-grasp_dom_sf"/>
</dbReference>
<evidence type="ECO:0000256" key="7">
    <source>
        <dbReference type="ARBA" id="ARBA00023014"/>
    </source>
</evidence>
<reference evidence="10 11" key="1">
    <citation type="journal article" date="2019" name="Emerg. Microbes Infect.">
        <title>Comprehensive subspecies identification of 175 nontuberculous mycobacteria species based on 7547 genomic profiles.</title>
        <authorList>
            <person name="Matsumoto Y."/>
            <person name="Kinjo T."/>
            <person name="Motooka D."/>
            <person name="Nabeya D."/>
            <person name="Jung N."/>
            <person name="Uechi K."/>
            <person name="Horii T."/>
            <person name="Iida T."/>
            <person name="Fujita J."/>
            <person name="Nakamura S."/>
        </authorList>
    </citation>
    <scope>NUCLEOTIDE SEQUENCE [LARGE SCALE GENOMIC DNA]</scope>
    <source>
        <strain evidence="10 11">JCM 13574</strain>
    </source>
</reference>
<dbReference type="SUPFAM" id="SSF54292">
    <property type="entry name" value="2Fe-2S ferredoxin-like"/>
    <property type="match status" value="1"/>
</dbReference>
<dbReference type="PROSITE" id="PS51085">
    <property type="entry name" value="2FE2S_FER_2"/>
    <property type="match status" value="1"/>
</dbReference>
<evidence type="ECO:0000256" key="2">
    <source>
        <dbReference type="ARBA" id="ARBA00022630"/>
    </source>
</evidence>
<dbReference type="Gene3D" id="3.40.50.80">
    <property type="entry name" value="Nucleotide-binding domain of ferredoxin-NADP reductase (FNR) module"/>
    <property type="match status" value="1"/>
</dbReference>
<dbReference type="GO" id="GO:0051537">
    <property type="term" value="F:2 iron, 2 sulfur cluster binding"/>
    <property type="evidence" value="ECO:0007669"/>
    <property type="project" value="UniProtKB-KW"/>
</dbReference>
<dbReference type="SUPFAM" id="SSF63380">
    <property type="entry name" value="Riboflavin synthase domain-like"/>
    <property type="match status" value="1"/>
</dbReference>
<dbReference type="CDD" id="cd06185">
    <property type="entry name" value="PDR_like"/>
    <property type="match status" value="1"/>
</dbReference>
<dbReference type="KEGG" id="mmag:MMAD_01220"/>
<evidence type="ECO:0000256" key="3">
    <source>
        <dbReference type="ARBA" id="ARBA00022714"/>
    </source>
</evidence>
<dbReference type="AlphaFoldDB" id="A0A7I7XAA7"/>
<sequence length="311" mass="33509">MRVISTRYQSEGVTSYELGAVDSTDLPDWSAGAHLDLHLPSGITRQYSLCGDPANTNRYRIAVLEIPSGRGGSVEAHRELRPGVVVETGRPRNAFTLVDAERYLFLAGGIGITPLLPMIHAVEREGREWDLVYCARSARHFSFVDEVQALNADRVRFIAEDVDGRPDLGAVMTASGGAAVFCCGPAGLMDALTAKMSTAGRLDELHLERFTATSIPPVHDEGSATFLVELSRSGLEVEVTPNVPVLEAIRAAGVAAPSSCEMGMCGTCETKVLAGRVDHRDDLLTAEERRQNTSMMICVSRAASPRLVLDL</sequence>
<dbReference type="PANTHER" id="PTHR47354">
    <property type="entry name" value="NADH OXIDOREDUCTASE HCR"/>
    <property type="match status" value="1"/>
</dbReference>
<dbReference type="PROSITE" id="PS51384">
    <property type="entry name" value="FAD_FR"/>
    <property type="match status" value="1"/>
</dbReference>
<organism evidence="10 11">
    <name type="scientific">Mycolicibacterium madagascariense</name>
    <dbReference type="NCBI Taxonomy" id="212765"/>
    <lineage>
        <taxon>Bacteria</taxon>
        <taxon>Bacillati</taxon>
        <taxon>Actinomycetota</taxon>
        <taxon>Actinomycetes</taxon>
        <taxon>Mycobacteriales</taxon>
        <taxon>Mycobacteriaceae</taxon>
        <taxon>Mycolicibacterium</taxon>
    </lineage>
</organism>
<dbReference type="InterPro" id="IPR050415">
    <property type="entry name" value="MRET"/>
</dbReference>
<protein>
    <submittedName>
        <fullName evidence="10">Iron-sulfur protein</fullName>
    </submittedName>
</protein>
<evidence type="ECO:0000259" key="8">
    <source>
        <dbReference type="PROSITE" id="PS51085"/>
    </source>
</evidence>
<dbReference type="PROSITE" id="PS00197">
    <property type="entry name" value="2FE2S_FER_1"/>
    <property type="match status" value="1"/>
</dbReference>
<dbReference type="SUPFAM" id="SSF52343">
    <property type="entry name" value="Ferredoxin reductase-like, C-terminal NADP-linked domain"/>
    <property type="match status" value="1"/>
</dbReference>
<dbReference type="Pfam" id="PF00111">
    <property type="entry name" value="Fer2"/>
    <property type="match status" value="1"/>
</dbReference>
<dbReference type="InterPro" id="IPR001433">
    <property type="entry name" value="OxRdtase_FAD/NAD-bd"/>
</dbReference>
<evidence type="ECO:0000256" key="6">
    <source>
        <dbReference type="ARBA" id="ARBA00023004"/>
    </source>
</evidence>
<dbReference type="Proteomes" id="UP000466517">
    <property type="component" value="Chromosome"/>
</dbReference>
<dbReference type="PANTHER" id="PTHR47354:SF1">
    <property type="entry name" value="CARNITINE MONOOXYGENASE REDUCTASE SUBUNIT"/>
    <property type="match status" value="1"/>
</dbReference>
<evidence type="ECO:0000256" key="4">
    <source>
        <dbReference type="ARBA" id="ARBA00022723"/>
    </source>
</evidence>
<keyword evidence="3" id="KW-0001">2Fe-2S</keyword>
<keyword evidence="5" id="KW-0560">Oxidoreductase</keyword>
<dbReference type="EMBL" id="AP022610">
    <property type="protein sequence ID" value="BBZ25827.1"/>
    <property type="molecule type" value="Genomic_DNA"/>
</dbReference>